<evidence type="ECO:0000259" key="1">
    <source>
        <dbReference type="PROSITE" id="PS50994"/>
    </source>
</evidence>
<feature type="domain" description="Integrase catalytic" evidence="1">
    <location>
        <begin position="74"/>
        <end position="134"/>
    </location>
</feature>
<dbReference type="InterPro" id="IPR001584">
    <property type="entry name" value="Integrase_cat-core"/>
</dbReference>
<name>A0ABY9EGK4_9GAMM</name>
<dbReference type="PANTHER" id="PTHR47515">
    <property type="entry name" value="LOW CALCIUM RESPONSE LOCUS PROTEIN T"/>
    <property type="match status" value="1"/>
</dbReference>
<dbReference type="SUPFAM" id="SSF53098">
    <property type="entry name" value="Ribonuclease H-like"/>
    <property type="match status" value="1"/>
</dbReference>
<dbReference type="PROSITE" id="PS50994">
    <property type="entry name" value="INTEGRASE"/>
    <property type="match status" value="1"/>
</dbReference>
<keyword evidence="3" id="KW-1185">Reference proteome</keyword>
<reference evidence="2 3" key="1">
    <citation type="submission" date="2022-05" db="EMBL/GenBank/DDBJ databases">
        <title>Microbulbifer sp. nov., isolated from sponge.</title>
        <authorList>
            <person name="Gao L."/>
        </authorList>
    </citation>
    <scope>NUCLEOTIDE SEQUENCE [LARGE SCALE GENOMIC DNA]</scope>
    <source>
        <strain evidence="2 3">MI-G</strain>
    </source>
</reference>
<gene>
    <name evidence="2" type="ORF">M8T91_08540</name>
</gene>
<protein>
    <submittedName>
        <fullName evidence="2">IS3 family transposase</fullName>
    </submittedName>
</protein>
<dbReference type="InterPro" id="IPR012337">
    <property type="entry name" value="RNaseH-like_sf"/>
</dbReference>
<proteinExistence type="predicted"/>
<organism evidence="2 3">
    <name type="scientific">Microbulbifer spongiae</name>
    <dbReference type="NCBI Taxonomy" id="2944933"/>
    <lineage>
        <taxon>Bacteria</taxon>
        <taxon>Pseudomonadati</taxon>
        <taxon>Pseudomonadota</taxon>
        <taxon>Gammaproteobacteria</taxon>
        <taxon>Cellvibrionales</taxon>
        <taxon>Microbulbiferaceae</taxon>
        <taxon>Microbulbifer</taxon>
    </lineage>
</organism>
<accession>A0ABY9EGK4</accession>
<dbReference type="RefSeq" id="WP_301418741.1">
    <property type="nucleotide sequence ID" value="NZ_CP098023.1"/>
</dbReference>
<dbReference type="Pfam" id="PF13276">
    <property type="entry name" value="HTH_21"/>
    <property type="match status" value="1"/>
</dbReference>
<dbReference type="Proteomes" id="UP001321520">
    <property type="component" value="Chromosome"/>
</dbReference>
<dbReference type="InterPro" id="IPR025948">
    <property type="entry name" value="HTH-like_dom"/>
</dbReference>
<evidence type="ECO:0000313" key="3">
    <source>
        <dbReference type="Proteomes" id="UP001321520"/>
    </source>
</evidence>
<dbReference type="EMBL" id="CP098023">
    <property type="protein sequence ID" value="WKD51452.1"/>
    <property type="molecule type" value="Genomic_DNA"/>
</dbReference>
<evidence type="ECO:0000313" key="2">
    <source>
        <dbReference type="EMBL" id="WKD51452.1"/>
    </source>
</evidence>
<sequence>MDWYERDRDVIEPLLKLAEQCPGLGFWKLFDRLRRQGCTANHKRVGRIYRELKLNRRRRTKKRLPVRKPQPLVAPQQPNQVWSADFMSDALYRGPRFRTFNIVDDFNRECLAIEIDTSLPSARLIRVFEQLKEG</sequence>
<dbReference type="PANTHER" id="PTHR47515:SF2">
    <property type="entry name" value="INTEGRASE CORE DOMAIN PROTEIN"/>
    <property type="match status" value="1"/>
</dbReference>